<reference evidence="4 5" key="1">
    <citation type="submission" date="2018-07" db="EMBL/GenBank/DDBJ databases">
        <title>Genomic Encyclopedia of Type Strains, Phase IV (KMG-IV): sequencing the most valuable type-strain genomes for metagenomic binning, comparative biology and taxonomic classification.</title>
        <authorList>
            <person name="Goeker M."/>
        </authorList>
    </citation>
    <scope>NUCLEOTIDE SEQUENCE [LARGE SCALE GENOMIC DNA]</scope>
    <source>
        <strain evidence="4 5">DSM 21352</strain>
    </source>
</reference>
<comment type="caution">
    <text evidence="4">The sequence shown here is derived from an EMBL/GenBank/DDBJ whole genome shotgun (WGS) entry which is preliminary data.</text>
</comment>
<keyword evidence="4" id="KW-0808">Transferase</keyword>
<evidence type="ECO:0000313" key="5">
    <source>
        <dbReference type="Proteomes" id="UP000255265"/>
    </source>
</evidence>
<dbReference type="InterPro" id="IPR028098">
    <property type="entry name" value="Glyco_trans_4-like_N"/>
</dbReference>
<dbReference type="Pfam" id="PF13439">
    <property type="entry name" value="Glyco_transf_4"/>
    <property type="match status" value="1"/>
</dbReference>
<dbReference type="Gene3D" id="3.40.50.2000">
    <property type="entry name" value="Glycogen Phosphorylase B"/>
    <property type="match status" value="2"/>
</dbReference>
<dbReference type="CDD" id="cd03801">
    <property type="entry name" value="GT4_PimA-like"/>
    <property type="match status" value="1"/>
</dbReference>
<dbReference type="RefSeq" id="WP_114802876.1">
    <property type="nucleotide sequence ID" value="NZ_QQAV01000004.1"/>
</dbReference>
<dbReference type="Proteomes" id="UP000255265">
    <property type="component" value="Unassembled WGS sequence"/>
</dbReference>
<dbReference type="PANTHER" id="PTHR45947">
    <property type="entry name" value="SULFOQUINOVOSYL TRANSFERASE SQD2"/>
    <property type="match status" value="1"/>
</dbReference>
<dbReference type="InterPro" id="IPR050194">
    <property type="entry name" value="Glycosyltransferase_grp1"/>
</dbReference>
<evidence type="ECO:0000313" key="4">
    <source>
        <dbReference type="EMBL" id="RDI24958.1"/>
    </source>
</evidence>
<accession>A0A370FK50</accession>
<feature type="transmembrane region" description="Helical" evidence="1">
    <location>
        <begin position="51"/>
        <end position="72"/>
    </location>
</feature>
<dbReference type="GO" id="GO:0016757">
    <property type="term" value="F:glycosyltransferase activity"/>
    <property type="evidence" value="ECO:0007669"/>
    <property type="project" value="InterPro"/>
</dbReference>
<dbReference type="PANTHER" id="PTHR45947:SF13">
    <property type="entry name" value="TRANSFERASE"/>
    <property type="match status" value="1"/>
</dbReference>
<evidence type="ECO:0000259" key="3">
    <source>
        <dbReference type="Pfam" id="PF13439"/>
    </source>
</evidence>
<dbReference type="InterPro" id="IPR001296">
    <property type="entry name" value="Glyco_trans_1"/>
</dbReference>
<keyword evidence="1" id="KW-0812">Transmembrane</keyword>
<gene>
    <name evidence="4" type="ORF">DFR41_1046</name>
</gene>
<keyword evidence="1" id="KW-1133">Transmembrane helix</keyword>
<evidence type="ECO:0000256" key="1">
    <source>
        <dbReference type="SAM" id="Phobius"/>
    </source>
</evidence>
<feature type="domain" description="Glycosyltransferase subfamily 4-like N-terminal" evidence="3">
    <location>
        <begin position="18"/>
        <end position="201"/>
    </location>
</feature>
<keyword evidence="5" id="KW-1185">Reference proteome</keyword>
<dbReference type="EMBL" id="QQAV01000004">
    <property type="protein sequence ID" value="RDI24958.1"/>
    <property type="molecule type" value="Genomic_DNA"/>
</dbReference>
<proteinExistence type="predicted"/>
<feature type="domain" description="Glycosyl transferase family 1" evidence="2">
    <location>
        <begin position="213"/>
        <end position="363"/>
    </location>
</feature>
<name>A0A370FK50_9BURK</name>
<keyword evidence="1" id="KW-0472">Membrane</keyword>
<dbReference type="SUPFAM" id="SSF53756">
    <property type="entry name" value="UDP-Glycosyltransferase/glycogen phosphorylase"/>
    <property type="match status" value="1"/>
</dbReference>
<sequence>MKVLIAHNTYRTRGGEDAVVENERRLLAEAGNEVIYFEKSNDVVNSFFSKVVAAAFSIFSPISFFQLVFLIMRTRPNVVHVHNFFPQISPSIFFACRLMGVRSVLTLHNYRTICPTAFLMYNGKIETRSINKGPWWAVKKRVYRNSYFGTFFLAAMIDFHRRIGTWRSSVDRFIVFTEFSKTLFVQAGFPKDKLFIKPNFVFETARPLASTAGVAYLLYVGRLSEEKGLDVLLRATRALKDRGMKFELVVVGDGPLKDSVQSEGETLKYLGKKSSDEVVSLMRSALAVVMPSLWFEGMPMVLIESFSVGTPVIASNLGALAELVDHGETGLLFEPGNQTQLEQCMEVALTDSTKLSRMRANAYGKYAERYSAESNIRYLMEAYK</sequence>
<protein>
    <submittedName>
        <fullName evidence="4">Glycosyltransferase involved in cell wall biosynthesis</fullName>
    </submittedName>
</protein>
<dbReference type="OrthoDB" id="484631at2"/>
<organism evidence="4 5">
    <name type="scientific">Pseudacidovorax intermedius</name>
    <dbReference type="NCBI Taxonomy" id="433924"/>
    <lineage>
        <taxon>Bacteria</taxon>
        <taxon>Pseudomonadati</taxon>
        <taxon>Pseudomonadota</taxon>
        <taxon>Betaproteobacteria</taxon>
        <taxon>Burkholderiales</taxon>
        <taxon>Comamonadaceae</taxon>
        <taxon>Pseudacidovorax</taxon>
    </lineage>
</organism>
<dbReference type="Pfam" id="PF00534">
    <property type="entry name" value="Glycos_transf_1"/>
    <property type="match status" value="1"/>
</dbReference>
<evidence type="ECO:0000259" key="2">
    <source>
        <dbReference type="Pfam" id="PF00534"/>
    </source>
</evidence>
<dbReference type="AlphaFoldDB" id="A0A370FK50"/>